<reference evidence="1" key="1">
    <citation type="journal article" date="2015" name="Nature">
        <title>Complex archaea that bridge the gap between prokaryotes and eukaryotes.</title>
        <authorList>
            <person name="Spang A."/>
            <person name="Saw J.H."/>
            <person name="Jorgensen S.L."/>
            <person name="Zaremba-Niedzwiedzka K."/>
            <person name="Martijn J."/>
            <person name="Lind A.E."/>
            <person name="van Eijk R."/>
            <person name="Schleper C."/>
            <person name="Guy L."/>
            <person name="Ettema T.J."/>
        </authorList>
    </citation>
    <scope>NUCLEOTIDE SEQUENCE</scope>
</reference>
<sequence length="47" mass="5691">MAMNELPAFADYANALEPRLNLLHFEKSYIGKEDRHLKLFWPRLPFW</sequence>
<organism evidence="1">
    <name type="scientific">marine sediment metagenome</name>
    <dbReference type="NCBI Taxonomy" id="412755"/>
    <lineage>
        <taxon>unclassified sequences</taxon>
        <taxon>metagenomes</taxon>
        <taxon>ecological metagenomes</taxon>
    </lineage>
</organism>
<dbReference type="EMBL" id="LAZR01005094">
    <property type="protein sequence ID" value="KKN02907.1"/>
    <property type="molecule type" value="Genomic_DNA"/>
</dbReference>
<comment type="caution">
    <text evidence="1">The sequence shown here is derived from an EMBL/GenBank/DDBJ whole genome shotgun (WGS) entry which is preliminary data.</text>
</comment>
<proteinExistence type="predicted"/>
<evidence type="ECO:0000313" key="1">
    <source>
        <dbReference type="EMBL" id="KKN02907.1"/>
    </source>
</evidence>
<name>A0A0F9MU45_9ZZZZ</name>
<accession>A0A0F9MU45</accession>
<dbReference type="AlphaFoldDB" id="A0A0F9MU45"/>
<protein>
    <submittedName>
        <fullName evidence="1">Uncharacterized protein</fullName>
    </submittedName>
</protein>
<gene>
    <name evidence="1" type="ORF">LCGC14_1113020</name>
</gene>